<proteinExistence type="predicted"/>
<dbReference type="AlphaFoldDB" id="A0A654M0R3"/>
<gene>
    <name evidence="1" type="ORF">NMY3_02085</name>
</gene>
<organism evidence="1 2">
    <name type="scientific">Candidatus Nitrosocosmicus oleophilus</name>
    <dbReference type="NCBI Taxonomy" id="1353260"/>
    <lineage>
        <taxon>Archaea</taxon>
        <taxon>Nitrososphaerota</taxon>
        <taxon>Nitrososphaeria</taxon>
        <taxon>Nitrososphaerales</taxon>
        <taxon>Nitrososphaeraceae</taxon>
        <taxon>Candidatus Nitrosocosmicus</taxon>
    </lineage>
</organism>
<accession>A0A654M0R3</accession>
<evidence type="ECO:0000313" key="2">
    <source>
        <dbReference type="Proteomes" id="UP000058925"/>
    </source>
</evidence>
<keyword evidence="2" id="KW-1185">Reference proteome</keyword>
<evidence type="ECO:0000313" key="1">
    <source>
        <dbReference type="EMBL" id="ALI36286.1"/>
    </source>
</evidence>
<dbReference type="Proteomes" id="UP000058925">
    <property type="component" value="Chromosome"/>
</dbReference>
<dbReference type="KEGG" id="taa:NMY3_02085"/>
<dbReference type="EMBL" id="CP012850">
    <property type="protein sequence ID" value="ALI36286.1"/>
    <property type="molecule type" value="Genomic_DNA"/>
</dbReference>
<reference evidence="2" key="1">
    <citation type="submission" date="2015-10" db="EMBL/GenBank/DDBJ databases">
        <title>Niche specialization of a soil ammonia-oxidizing archaeon, Candidatus Nitrosocosmicus oleophilus.</title>
        <authorList>
            <person name="Jung M.-Y."/>
            <person name="Rhee S.-K."/>
        </authorList>
    </citation>
    <scope>NUCLEOTIDE SEQUENCE [LARGE SCALE GENOMIC DNA]</scope>
    <source>
        <strain evidence="2">MY3</strain>
    </source>
</reference>
<protein>
    <submittedName>
        <fullName evidence="1">Uncharacterized protein</fullName>
    </submittedName>
</protein>
<name>A0A654M0R3_9ARCH</name>
<sequence>MSMTTTRLEKNEKIIALVFNEKTLVSLVLLTVT</sequence>